<accession>A0A835IJB9</accession>
<comment type="caution">
    <text evidence="8">The sequence shown here is derived from an EMBL/GenBank/DDBJ whole genome shotgun (WGS) entry which is preliminary data.</text>
</comment>
<dbReference type="GO" id="GO:0004634">
    <property type="term" value="F:phosphopyruvate hydratase activity"/>
    <property type="evidence" value="ECO:0007669"/>
    <property type="project" value="UniProtKB-EC"/>
</dbReference>
<evidence type="ECO:0000313" key="8">
    <source>
        <dbReference type="EMBL" id="KAF9620015.1"/>
    </source>
</evidence>
<feature type="compositionally biased region" description="Polar residues" evidence="6">
    <location>
        <begin position="94"/>
        <end position="132"/>
    </location>
</feature>
<feature type="compositionally biased region" description="Basic and acidic residues" evidence="6">
    <location>
        <begin position="225"/>
        <end position="240"/>
    </location>
</feature>
<comment type="pathway">
    <text evidence="1">Carbohydrate degradation; glycolysis; pyruvate from D-glyceraldehyde 3-phosphate: step 4/5.</text>
</comment>
<feature type="region of interest" description="Disordered" evidence="6">
    <location>
        <begin position="310"/>
        <end position="333"/>
    </location>
</feature>
<dbReference type="EC" id="4.2.1.11" evidence="3"/>
<dbReference type="UniPathway" id="UPA00109">
    <property type="reaction ID" value="UER00187"/>
</dbReference>
<sequence>MASRGRGKRVSKTETKSRLGSIVREQKAQTQEKNPKRKHILSEEEEDEMVMNGGDGWIRRSKRIGEQRSKKVKQRATELRSQGKGHLLIPRNANIVQLSSDSSTPNTSEELIDIDSTTDPSPTESEGTNDSVTSYESGILEEIMAEHQAPMEVYYSDDEEDRMVHDAEKQLYNEMVGYEADGEQVTCQPQPLAMDDSSVDRRSSQWGQAEKKAQEGQSSVNLSQKMDDESNIRGQEKGDDYSGAQCVVAASTIQSAMPPRQVNMYPANRKVMTMGEAESVIKKKYGQDATNVGDEGGFAPNIQLLQTLSVQDMTSPGGGSGIGGDGESSSGVS</sequence>
<protein>
    <recommendedName>
        <fullName evidence="3">phosphopyruvate hydratase</fullName>
        <ecNumber evidence="3">4.2.1.11</ecNumber>
    </recommendedName>
</protein>
<name>A0A835IJB9_9MAGN</name>
<feature type="region of interest" description="Disordered" evidence="6">
    <location>
        <begin position="188"/>
        <end position="241"/>
    </location>
</feature>
<feature type="domain" description="Enolase C-terminal TIM barrel" evidence="7">
    <location>
        <begin position="277"/>
        <end position="304"/>
    </location>
</feature>
<dbReference type="InterPro" id="IPR036849">
    <property type="entry name" value="Enolase-like_C_sf"/>
</dbReference>
<evidence type="ECO:0000256" key="1">
    <source>
        <dbReference type="ARBA" id="ARBA00005031"/>
    </source>
</evidence>
<comment type="similarity">
    <text evidence="2">Belongs to the enolase family.</text>
</comment>
<dbReference type="Proteomes" id="UP000631114">
    <property type="component" value="Unassembled WGS sequence"/>
</dbReference>
<dbReference type="EMBL" id="JADFTS010000002">
    <property type="protein sequence ID" value="KAF9620015.1"/>
    <property type="molecule type" value="Genomic_DNA"/>
</dbReference>
<reference evidence="8 9" key="1">
    <citation type="submission" date="2020-10" db="EMBL/GenBank/DDBJ databases">
        <title>The Coptis chinensis genome and diversification of protoberbering-type alkaloids.</title>
        <authorList>
            <person name="Wang B."/>
            <person name="Shu S."/>
            <person name="Song C."/>
            <person name="Liu Y."/>
        </authorList>
    </citation>
    <scope>NUCLEOTIDE SEQUENCE [LARGE SCALE GENOMIC DNA]</scope>
    <source>
        <strain evidence="8">HL-2020</strain>
        <tissue evidence="8">Leaf</tissue>
    </source>
</reference>
<gene>
    <name evidence="8" type="ORF">IFM89_010631</name>
</gene>
<keyword evidence="4" id="KW-0324">Glycolysis</keyword>
<feature type="compositionally biased region" description="Gly residues" evidence="6">
    <location>
        <begin position="316"/>
        <end position="326"/>
    </location>
</feature>
<feature type="region of interest" description="Disordered" evidence="6">
    <location>
        <begin position="1"/>
        <end position="132"/>
    </location>
</feature>
<organism evidence="8 9">
    <name type="scientific">Coptis chinensis</name>
    <dbReference type="NCBI Taxonomy" id="261450"/>
    <lineage>
        <taxon>Eukaryota</taxon>
        <taxon>Viridiplantae</taxon>
        <taxon>Streptophyta</taxon>
        <taxon>Embryophyta</taxon>
        <taxon>Tracheophyta</taxon>
        <taxon>Spermatophyta</taxon>
        <taxon>Magnoliopsida</taxon>
        <taxon>Ranunculales</taxon>
        <taxon>Ranunculaceae</taxon>
        <taxon>Coptidoideae</taxon>
        <taxon>Coptis</taxon>
    </lineage>
</organism>
<keyword evidence="9" id="KW-1185">Reference proteome</keyword>
<evidence type="ECO:0000259" key="7">
    <source>
        <dbReference type="Pfam" id="PF00113"/>
    </source>
</evidence>
<dbReference type="AlphaFoldDB" id="A0A835IJB9"/>
<feature type="compositionally biased region" description="Basic and acidic residues" evidence="6">
    <location>
        <begin position="198"/>
        <end position="214"/>
    </location>
</feature>
<dbReference type="SUPFAM" id="SSF51604">
    <property type="entry name" value="Enolase C-terminal domain-like"/>
    <property type="match status" value="1"/>
</dbReference>
<evidence type="ECO:0000256" key="6">
    <source>
        <dbReference type="SAM" id="MobiDB-lite"/>
    </source>
</evidence>
<dbReference type="Pfam" id="PF00113">
    <property type="entry name" value="Enolase_C"/>
    <property type="match status" value="1"/>
</dbReference>
<keyword evidence="5" id="KW-0456">Lyase</keyword>
<evidence type="ECO:0000256" key="2">
    <source>
        <dbReference type="ARBA" id="ARBA00009604"/>
    </source>
</evidence>
<evidence type="ECO:0000256" key="3">
    <source>
        <dbReference type="ARBA" id="ARBA00012058"/>
    </source>
</evidence>
<proteinExistence type="inferred from homology"/>
<evidence type="ECO:0000256" key="5">
    <source>
        <dbReference type="ARBA" id="ARBA00023239"/>
    </source>
</evidence>
<evidence type="ECO:0000256" key="4">
    <source>
        <dbReference type="ARBA" id="ARBA00023152"/>
    </source>
</evidence>
<feature type="compositionally biased region" description="Basic residues" evidence="6">
    <location>
        <begin position="1"/>
        <end position="10"/>
    </location>
</feature>
<evidence type="ECO:0000313" key="9">
    <source>
        <dbReference type="Proteomes" id="UP000631114"/>
    </source>
</evidence>
<dbReference type="Gene3D" id="3.20.20.120">
    <property type="entry name" value="Enolase-like C-terminal domain"/>
    <property type="match status" value="1"/>
</dbReference>
<feature type="compositionally biased region" description="Polar residues" evidence="6">
    <location>
        <begin position="215"/>
        <end position="224"/>
    </location>
</feature>
<dbReference type="GO" id="GO:0006096">
    <property type="term" value="P:glycolytic process"/>
    <property type="evidence" value="ECO:0007669"/>
    <property type="project" value="UniProtKB-UniPathway"/>
</dbReference>
<dbReference type="InterPro" id="IPR020810">
    <property type="entry name" value="Enolase_C"/>
</dbReference>